<sequence length="330" mass="37749">MDGNTTRLVQCSQLSIVEVFKTRKEYTDCYPRLYGFQTNQQPHFSRIYQFCLPTPIINITQPHDLWIDRWIPDSILKDQLPSASSNLAHRHTLQFYTDETHSNTQIGACIQDWPSTRAELMGIFLALLVSPPNSIIHIYTDSQSAIHSINNVLQHKNARRLDLDSSYDNRFTHGSNEFRFMPQYNRTSIEQNIRKFIHKALHFRNYGAWSRVLLINDSITIGTQLGLPSNKSSFLNVLPPNATAFDVNASSNGNNNITVQDKRISIHNRRTRRADRPVITEDEIIVLDGPDPTTQPIYAPVYNSPRQSFQDSLGLMHSQLQKVPFIASGL</sequence>
<dbReference type="VEuPathDB" id="FungiDB:FUN_006889"/>
<protein>
    <recommendedName>
        <fullName evidence="3">RNase H type-1 domain-containing protein</fullName>
    </recommendedName>
</protein>
<reference evidence="1 2" key="1">
    <citation type="submission" date="2016-04" db="EMBL/GenBank/DDBJ databases">
        <title>Genome analyses suggest a sexual origin of heterokaryosis in a supposedly ancient asexual fungus.</title>
        <authorList>
            <person name="Ropars J."/>
            <person name="Sedzielewska K."/>
            <person name="Noel J."/>
            <person name="Charron P."/>
            <person name="Farinelli L."/>
            <person name="Marton T."/>
            <person name="Kruger M."/>
            <person name="Pelin A."/>
            <person name="Brachmann A."/>
            <person name="Corradi N."/>
        </authorList>
    </citation>
    <scope>NUCLEOTIDE SEQUENCE [LARGE SCALE GENOMIC DNA]</scope>
    <source>
        <strain evidence="1 2">C2</strain>
    </source>
</reference>
<accession>A0A2N1NQE2</accession>
<gene>
    <name evidence="1" type="ORF">RhiirC2_772842</name>
</gene>
<dbReference type="SUPFAM" id="SSF53098">
    <property type="entry name" value="Ribonuclease H-like"/>
    <property type="match status" value="1"/>
</dbReference>
<dbReference type="VEuPathDB" id="FungiDB:RhiirA1_454688"/>
<proteinExistence type="predicted"/>
<reference evidence="1 2" key="2">
    <citation type="submission" date="2017-10" db="EMBL/GenBank/DDBJ databases">
        <title>Extensive intraspecific genome diversity in a model arbuscular mycorrhizal fungus.</title>
        <authorList>
            <person name="Chen E.C.H."/>
            <person name="Morin E."/>
            <person name="Baudet D."/>
            <person name="Noel J."/>
            <person name="Ndikumana S."/>
            <person name="Charron P."/>
            <person name="St-Onge C."/>
            <person name="Giorgi J."/>
            <person name="Grigoriev I.V."/>
            <person name="Roux C."/>
            <person name="Martin F.M."/>
            <person name="Corradi N."/>
        </authorList>
    </citation>
    <scope>NUCLEOTIDE SEQUENCE [LARGE SCALE GENOMIC DNA]</scope>
    <source>
        <strain evidence="1 2">C2</strain>
    </source>
</reference>
<evidence type="ECO:0008006" key="3">
    <source>
        <dbReference type="Google" id="ProtNLM"/>
    </source>
</evidence>
<evidence type="ECO:0000313" key="2">
    <source>
        <dbReference type="Proteomes" id="UP000233469"/>
    </source>
</evidence>
<dbReference type="VEuPathDB" id="FungiDB:RhiirFUN_009848"/>
<comment type="caution">
    <text evidence="1">The sequence shown here is derived from an EMBL/GenBank/DDBJ whole genome shotgun (WGS) entry which is preliminary data.</text>
</comment>
<name>A0A2N1NQE2_9GLOM</name>
<organism evidence="1 2">
    <name type="scientific">Rhizophagus irregularis</name>
    <dbReference type="NCBI Taxonomy" id="588596"/>
    <lineage>
        <taxon>Eukaryota</taxon>
        <taxon>Fungi</taxon>
        <taxon>Fungi incertae sedis</taxon>
        <taxon>Mucoromycota</taxon>
        <taxon>Glomeromycotina</taxon>
        <taxon>Glomeromycetes</taxon>
        <taxon>Glomerales</taxon>
        <taxon>Glomeraceae</taxon>
        <taxon>Rhizophagus</taxon>
    </lineage>
</organism>
<evidence type="ECO:0000313" key="1">
    <source>
        <dbReference type="EMBL" id="PKK76115.1"/>
    </source>
</evidence>
<dbReference type="GO" id="GO:0003676">
    <property type="term" value="F:nucleic acid binding"/>
    <property type="evidence" value="ECO:0007669"/>
    <property type="project" value="InterPro"/>
</dbReference>
<dbReference type="Proteomes" id="UP000233469">
    <property type="component" value="Unassembled WGS sequence"/>
</dbReference>
<dbReference type="EMBL" id="LLXL01000202">
    <property type="protein sequence ID" value="PKK76115.1"/>
    <property type="molecule type" value="Genomic_DNA"/>
</dbReference>
<dbReference type="VEuPathDB" id="FungiDB:RhiirA1_532678"/>
<dbReference type="Gene3D" id="3.30.420.10">
    <property type="entry name" value="Ribonuclease H-like superfamily/Ribonuclease H"/>
    <property type="match status" value="1"/>
</dbReference>
<dbReference type="AlphaFoldDB" id="A0A2N1NQE2"/>
<dbReference type="InterPro" id="IPR012337">
    <property type="entry name" value="RNaseH-like_sf"/>
</dbReference>
<dbReference type="InterPro" id="IPR036397">
    <property type="entry name" value="RNaseH_sf"/>
</dbReference>